<evidence type="ECO:0000313" key="2">
    <source>
        <dbReference type="EMBL" id="QHT11098.1"/>
    </source>
</evidence>
<protein>
    <recommendedName>
        <fullName evidence="1">Minor capsid protein P8 central region domain-containing protein</fullName>
    </recommendedName>
</protein>
<dbReference type="AlphaFoldDB" id="A0A6C0D2T1"/>
<name>A0A6C0D2T1_9ZZZZ</name>
<proteinExistence type="predicted"/>
<dbReference type="Pfam" id="PF19065">
    <property type="entry name" value="P8_CR"/>
    <property type="match status" value="1"/>
</dbReference>
<dbReference type="InterPro" id="IPR043916">
    <property type="entry name" value="P8_CR"/>
</dbReference>
<reference evidence="2" key="1">
    <citation type="journal article" date="2020" name="Nature">
        <title>Giant virus diversity and host interactions through global metagenomics.</title>
        <authorList>
            <person name="Schulz F."/>
            <person name="Roux S."/>
            <person name="Paez-Espino D."/>
            <person name="Jungbluth S."/>
            <person name="Walsh D.A."/>
            <person name="Denef V.J."/>
            <person name="McMahon K.D."/>
            <person name="Konstantinidis K.T."/>
            <person name="Eloe-Fadrosh E.A."/>
            <person name="Kyrpides N.C."/>
            <person name="Woyke T."/>
        </authorList>
    </citation>
    <scope>NUCLEOTIDE SEQUENCE</scope>
    <source>
        <strain evidence="2">GVMAG-M-3300023174-111</strain>
    </source>
</reference>
<dbReference type="EMBL" id="MN739531">
    <property type="protein sequence ID" value="QHT11098.1"/>
    <property type="molecule type" value="Genomic_DNA"/>
</dbReference>
<feature type="domain" description="Minor capsid protein P8 central region" evidence="1">
    <location>
        <begin position="63"/>
        <end position="183"/>
    </location>
</feature>
<evidence type="ECO:0000259" key="1">
    <source>
        <dbReference type="Pfam" id="PF19065"/>
    </source>
</evidence>
<sequence length="185" mass="21508">MSSANFDPNSISNYSSRILDSDRYNGRVNIVEQPPSDILFKMQEKIAIKNKTTEYREALAGTWEDNVLAQVYFSAENIQIVQNGLRANVYKMSGDKFVIAPQNIDTLKVIMRSIYMQYAEHYKNDITGQVERLNKLVLDYAVPTVYNEAMGYLKYCQDQSTLVVPLELPRHHDREYKQLELKKWV</sequence>
<accession>A0A6C0D2T1</accession>
<organism evidence="2">
    <name type="scientific">viral metagenome</name>
    <dbReference type="NCBI Taxonomy" id="1070528"/>
    <lineage>
        <taxon>unclassified sequences</taxon>
        <taxon>metagenomes</taxon>
        <taxon>organismal metagenomes</taxon>
    </lineage>
</organism>